<dbReference type="AlphaFoldDB" id="A0A8S1ILP1"/>
<dbReference type="EMBL" id="CAJHUC010000343">
    <property type="protein sequence ID" value="CAD7695434.1"/>
    <property type="molecule type" value="Genomic_DNA"/>
</dbReference>
<accession>A0A8S1ILP1</accession>
<reference evidence="1" key="1">
    <citation type="submission" date="2020-12" db="EMBL/GenBank/DDBJ databases">
        <authorList>
            <person name="Iha C."/>
        </authorList>
    </citation>
    <scope>NUCLEOTIDE SEQUENCE</scope>
</reference>
<comment type="caution">
    <text evidence="1">The sequence shown here is derived from an EMBL/GenBank/DDBJ whole genome shotgun (WGS) entry which is preliminary data.</text>
</comment>
<evidence type="ECO:0000313" key="2">
    <source>
        <dbReference type="Proteomes" id="UP000708148"/>
    </source>
</evidence>
<proteinExistence type="predicted"/>
<name>A0A8S1ILP1_9CHLO</name>
<organism evidence="1 2">
    <name type="scientific">Ostreobium quekettii</name>
    <dbReference type="NCBI Taxonomy" id="121088"/>
    <lineage>
        <taxon>Eukaryota</taxon>
        <taxon>Viridiplantae</taxon>
        <taxon>Chlorophyta</taxon>
        <taxon>core chlorophytes</taxon>
        <taxon>Ulvophyceae</taxon>
        <taxon>TCBD clade</taxon>
        <taxon>Bryopsidales</taxon>
        <taxon>Ostreobineae</taxon>
        <taxon>Ostreobiaceae</taxon>
        <taxon>Ostreobium</taxon>
    </lineage>
</organism>
<evidence type="ECO:0000313" key="1">
    <source>
        <dbReference type="EMBL" id="CAD7695434.1"/>
    </source>
</evidence>
<sequence length="136" mass="15240">MLLAVSGGWKSRCLSIWRLDHCQDCDRLHSGTLCRKVAENGSASYPCLGLLPLSFSSYPDAGWSHLWSEVALHVCFSFPTQFIFDILEWCSLLTTRSSAFVIHCRFPLMTEAAEKRQASCHKITLDCLAYVASCIC</sequence>
<gene>
    <name evidence="1" type="ORF">OSTQU699_LOCUS795</name>
</gene>
<protein>
    <submittedName>
        <fullName evidence="1">Uncharacterized protein</fullName>
    </submittedName>
</protein>
<dbReference type="Proteomes" id="UP000708148">
    <property type="component" value="Unassembled WGS sequence"/>
</dbReference>
<keyword evidence="2" id="KW-1185">Reference proteome</keyword>